<dbReference type="RefSeq" id="XP_037167583.1">
    <property type="nucleotide sequence ID" value="XM_037305481.1"/>
</dbReference>
<dbReference type="Proteomes" id="UP000578531">
    <property type="component" value="Unassembled WGS sequence"/>
</dbReference>
<dbReference type="EMBL" id="JACCJC010000010">
    <property type="protein sequence ID" value="KAF6238276.1"/>
    <property type="molecule type" value="Genomic_DNA"/>
</dbReference>
<proteinExistence type="predicted"/>
<feature type="region of interest" description="Disordered" evidence="1">
    <location>
        <begin position="133"/>
        <end position="171"/>
    </location>
</feature>
<feature type="compositionally biased region" description="Basic and acidic residues" evidence="1">
    <location>
        <begin position="16"/>
        <end position="29"/>
    </location>
</feature>
<feature type="region of interest" description="Disordered" evidence="1">
    <location>
        <begin position="1"/>
        <end position="71"/>
    </location>
</feature>
<evidence type="ECO:0000313" key="3">
    <source>
        <dbReference type="Proteomes" id="UP000578531"/>
    </source>
</evidence>
<dbReference type="AlphaFoldDB" id="A0A8H6G0H7"/>
<protein>
    <submittedName>
        <fullName evidence="2">Uncharacterized protein</fullName>
    </submittedName>
</protein>
<gene>
    <name evidence="2" type="ORF">HO173_003556</name>
</gene>
<sequence length="298" mass="32175">MADSRPLGGFATSRGVDGEGKVSTKHSERAVSTAVTANPDFSGYRTRASSSSNSTVRGSSRPGAVKGRREIEMDQKPKFECGIILECIARRRRPLDGSRSRMVSGYRRDRRRFRKVDRFGMATLGGLVAQRKRAGLITRRTSSDPRNEPGSRPDKTWGPRQENDTRAAIGDSVRQTDRGIRWGDSDSDERKVVLTRPAALRSSDRGLQGYARGVEPVVWMDGISQNTVHTSGPADKSKVFWTGPGSAARSGSVIACSAQGFRAGLSVSVVGGEGVVRFDADVSTSAARGLVRCSPWDG</sequence>
<feature type="compositionally biased region" description="Low complexity" evidence="1">
    <location>
        <begin position="42"/>
        <end position="61"/>
    </location>
</feature>
<dbReference type="GeneID" id="59285222"/>
<evidence type="ECO:0000256" key="1">
    <source>
        <dbReference type="SAM" id="MobiDB-lite"/>
    </source>
</evidence>
<organism evidence="2 3">
    <name type="scientific">Letharia columbiana</name>
    <dbReference type="NCBI Taxonomy" id="112416"/>
    <lineage>
        <taxon>Eukaryota</taxon>
        <taxon>Fungi</taxon>
        <taxon>Dikarya</taxon>
        <taxon>Ascomycota</taxon>
        <taxon>Pezizomycotina</taxon>
        <taxon>Lecanoromycetes</taxon>
        <taxon>OSLEUM clade</taxon>
        <taxon>Lecanoromycetidae</taxon>
        <taxon>Lecanorales</taxon>
        <taxon>Lecanorineae</taxon>
        <taxon>Parmeliaceae</taxon>
        <taxon>Letharia</taxon>
    </lineage>
</organism>
<feature type="compositionally biased region" description="Basic and acidic residues" evidence="1">
    <location>
        <begin position="141"/>
        <end position="165"/>
    </location>
</feature>
<keyword evidence="3" id="KW-1185">Reference proteome</keyword>
<reference evidence="2 3" key="1">
    <citation type="journal article" date="2020" name="Genomics">
        <title>Complete, high-quality genomes from long-read metagenomic sequencing of two wolf lichen thalli reveals enigmatic genome architecture.</title>
        <authorList>
            <person name="McKenzie S.K."/>
            <person name="Walston R.F."/>
            <person name="Allen J.L."/>
        </authorList>
    </citation>
    <scope>NUCLEOTIDE SEQUENCE [LARGE SCALE GENOMIC DNA]</scope>
    <source>
        <strain evidence="2">WasteWater2</strain>
    </source>
</reference>
<accession>A0A8H6G0H7</accession>
<comment type="caution">
    <text evidence="2">The sequence shown here is derived from an EMBL/GenBank/DDBJ whole genome shotgun (WGS) entry which is preliminary data.</text>
</comment>
<evidence type="ECO:0000313" key="2">
    <source>
        <dbReference type="EMBL" id="KAF6238276.1"/>
    </source>
</evidence>
<name>A0A8H6G0H7_9LECA</name>